<reference evidence="2 3" key="1">
    <citation type="submission" date="2022-02" db="EMBL/GenBank/DDBJ databases">
        <title>The genome sequence of Shewanella sp. 3B26.</title>
        <authorList>
            <person name="Du J."/>
        </authorList>
    </citation>
    <scope>NUCLEOTIDE SEQUENCE [LARGE SCALE GENOMIC DNA]</scope>
    <source>
        <strain evidence="2 3">3B26</strain>
    </source>
</reference>
<comment type="caution">
    <text evidence="2">The sequence shown here is derived from an EMBL/GenBank/DDBJ whole genome shotgun (WGS) entry which is preliminary data.</text>
</comment>
<dbReference type="EMBL" id="JAKUDL010000004">
    <property type="protein sequence ID" value="MCH4295099.1"/>
    <property type="molecule type" value="Genomic_DNA"/>
</dbReference>
<feature type="signal peptide" evidence="1">
    <location>
        <begin position="1"/>
        <end position="19"/>
    </location>
</feature>
<name>A0AAJ1EYI3_9GAMM</name>
<feature type="chain" id="PRO_5042520528" description="Lipoprotein" evidence="1">
    <location>
        <begin position="20"/>
        <end position="58"/>
    </location>
</feature>
<keyword evidence="1" id="KW-0732">Signal</keyword>
<accession>A0AAJ1EYI3</accession>
<evidence type="ECO:0000256" key="1">
    <source>
        <dbReference type="SAM" id="SignalP"/>
    </source>
</evidence>
<dbReference type="RefSeq" id="WP_240591366.1">
    <property type="nucleotide sequence ID" value="NZ_JAKUDL010000004.1"/>
</dbReference>
<evidence type="ECO:0000313" key="3">
    <source>
        <dbReference type="Proteomes" id="UP001297581"/>
    </source>
</evidence>
<keyword evidence="3" id="KW-1185">Reference proteome</keyword>
<dbReference type="AlphaFoldDB" id="A0AAJ1EYI3"/>
<sequence>MKYAIAAILVIFASGCASTGSEQVANPQATQADAFIGHKNRTVMPGKAANPRKAVSAI</sequence>
<organism evidence="2 3">
    <name type="scientific">Shewanella zhuhaiensis</name>
    <dbReference type="NCBI Taxonomy" id="2919576"/>
    <lineage>
        <taxon>Bacteria</taxon>
        <taxon>Pseudomonadati</taxon>
        <taxon>Pseudomonadota</taxon>
        <taxon>Gammaproteobacteria</taxon>
        <taxon>Alteromonadales</taxon>
        <taxon>Shewanellaceae</taxon>
        <taxon>Shewanella</taxon>
    </lineage>
</organism>
<evidence type="ECO:0008006" key="4">
    <source>
        <dbReference type="Google" id="ProtNLM"/>
    </source>
</evidence>
<gene>
    <name evidence="2" type="ORF">MJ923_12385</name>
</gene>
<protein>
    <recommendedName>
        <fullName evidence="4">Lipoprotein</fullName>
    </recommendedName>
</protein>
<evidence type="ECO:0000313" key="2">
    <source>
        <dbReference type="EMBL" id="MCH4295099.1"/>
    </source>
</evidence>
<dbReference type="Proteomes" id="UP001297581">
    <property type="component" value="Unassembled WGS sequence"/>
</dbReference>
<dbReference type="PROSITE" id="PS51257">
    <property type="entry name" value="PROKAR_LIPOPROTEIN"/>
    <property type="match status" value="1"/>
</dbReference>
<proteinExistence type="predicted"/>